<evidence type="ECO:0000256" key="6">
    <source>
        <dbReference type="ARBA" id="ARBA00022989"/>
    </source>
</evidence>
<dbReference type="PROSITE" id="PS51202">
    <property type="entry name" value="RCK_C"/>
    <property type="match status" value="1"/>
</dbReference>
<keyword evidence="4" id="KW-0630">Potassium</keyword>
<feature type="transmembrane region" description="Helical" evidence="8">
    <location>
        <begin position="323"/>
        <end position="346"/>
    </location>
</feature>
<dbReference type="PROSITE" id="PS51201">
    <property type="entry name" value="RCK_N"/>
    <property type="match status" value="1"/>
</dbReference>
<dbReference type="RefSeq" id="WP_009193809.1">
    <property type="nucleotide sequence ID" value="NZ_AODQ01000005.1"/>
</dbReference>
<feature type="transmembrane region" description="Helical" evidence="8">
    <location>
        <begin position="217"/>
        <end position="250"/>
    </location>
</feature>
<dbReference type="PANTHER" id="PTHR42751:SF3">
    <property type="entry name" value="SODIUM_GLUTAMATE SYMPORTER"/>
    <property type="match status" value="1"/>
</dbReference>
<feature type="transmembrane region" description="Helical" evidence="8">
    <location>
        <begin position="86"/>
        <end position="104"/>
    </location>
</feature>
<dbReference type="Pfam" id="PF02254">
    <property type="entry name" value="TrkA_N"/>
    <property type="match status" value="1"/>
</dbReference>
<evidence type="ECO:0000259" key="10">
    <source>
        <dbReference type="PROSITE" id="PS51202"/>
    </source>
</evidence>
<comment type="caution">
    <text evidence="11">The sequence shown here is derived from an EMBL/GenBank/DDBJ whole genome shotgun (WGS) entry which is preliminary data.</text>
</comment>
<evidence type="ECO:0000256" key="8">
    <source>
        <dbReference type="SAM" id="Phobius"/>
    </source>
</evidence>
<feature type="domain" description="RCK N-terminal" evidence="9">
    <location>
        <begin position="414"/>
        <end position="531"/>
    </location>
</feature>
<dbReference type="GO" id="GO:0015297">
    <property type="term" value="F:antiporter activity"/>
    <property type="evidence" value="ECO:0007669"/>
    <property type="project" value="InterPro"/>
</dbReference>
<dbReference type="InterPro" id="IPR003148">
    <property type="entry name" value="RCK_N"/>
</dbReference>
<dbReference type="GO" id="GO:0006813">
    <property type="term" value="P:potassium ion transport"/>
    <property type="evidence" value="ECO:0007669"/>
    <property type="project" value="UniProtKB-KW"/>
</dbReference>
<feature type="transmembrane region" description="Helical" evidence="8">
    <location>
        <begin position="30"/>
        <end position="51"/>
    </location>
</feature>
<feature type="transmembrane region" description="Helical" evidence="8">
    <location>
        <begin position="296"/>
        <end position="317"/>
    </location>
</feature>
<dbReference type="OrthoDB" id="9781411at2"/>
<dbReference type="Pfam" id="PF00999">
    <property type="entry name" value="Na_H_Exchanger"/>
    <property type="match status" value="1"/>
</dbReference>
<gene>
    <name evidence="11" type="primary">kefC_1</name>
    <name evidence="11" type="ORF">ADICEAN_00402</name>
</gene>
<dbReference type="GO" id="GO:1902600">
    <property type="term" value="P:proton transmembrane transport"/>
    <property type="evidence" value="ECO:0007669"/>
    <property type="project" value="InterPro"/>
</dbReference>
<dbReference type="PATRIC" id="fig|1279009.4.peg.402"/>
<keyword evidence="12" id="KW-1185">Reference proteome</keyword>
<feature type="transmembrane region" description="Helical" evidence="8">
    <location>
        <begin position="180"/>
        <end position="210"/>
    </location>
</feature>
<accession>M7NB48</accession>
<dbReference type="Pfam" id="PF02080">
    <property type="entry name" value="TrkA_C"/>
    <property type="match status" value="1"/>
</dbReference>
<dbReference type="STRING" id="1279009.ADICEAN_00402"/>
<feature type="transmembrane region" description="Helical" evidence="8">
    <location>
        <begin position="6"/>
        <end position="23"/>
    </location>
</feature>
<feature type="transmembrane region" description="Helical" evidence="8">
    <location>
        <begin position="57"/>
        <end position="74"/>
    </location>
</feature>
<keyword evidence="4" id="KW-0633">Potassium transport</keyword>
<evidence type="ECO:0000259" key="9">
    <source>
        <dbReference type="PROSITE" id="PS51201"/>
    </source>
</evidence>
<organism evidence="11 12">
    <name type="scientific">Cesiribacter andamanensis AMV16</name>
    <dbReference type="NCBI Taxonomy" id="1279009"/>
    <lineage>
        <taxon>Bacteria</taxon>
        <taxon>Pseudomonadati</taxon>
        <taxon>Bacteroidota</taxon>
        <taxon>Cytophagia</taxon>
        <taxon>Cytophagales</taxon>
        <taxon>Cesiribacteraceae</taxon>
        <taxon>Cesiribacter</taxon>
    </lineage>
</organism>
<name>M7NB48_9BACT</name>
<keyword evidence="6 8" id="KW-1133">Transmembrane helix</keyword>
<dbReference type="InterPro" id="IPR006153">
    <property type="entry name" value="Cation/H_exchanger_TM"/>
</dbReference>
<feature type="transmembrane region" description="Helical" evidence="8">
    <location>
        <begin position="358"/>
        <end position="385"/>
    </location>
</feature>
<keyword evidence="5 8" id="KW-0812">Transmembrane</keyword>
<comment type="similarity">
    <text evidence="2">Belongs to the monovalent cation:proton antiporter 2 (CPA2) transporter (TC 2.A.37) family.</text>
</comment>
<dbReference type="InterPro" id="IPR038770">
    <property type="entry name" value="Na+/solute_symporter_sf"/>
</dbReference>
<keyword evidence="4" id="KW-0406">Ion transport</keyword>
<evidence type="ECO:0000256" key="7">
    <source>
        <dbReference type="ARBA" id="ARBA00023136"/>
    </source>
</evidence>
<evidence type="ECO:0000256" key="5">
    <source>
        <dbReference type="ARBA" id="ARBA00022692"/>
    </source>
</evidence>
<feature type="transmembrane region" description="Helical" evidence="8">
    <location>
        <begin position="270"/>
        <end position="289"/>
    </location>
</feature>
<dbReference type="Gene3D" id="3.30.70.1450">
    <property type="entry name" value="Regulator of K+ conductance, C-terminal domain"/>
    <property type="match status" value="1"/>
</dbReference>
<dbReference type="AlphaFoldDB" id="M7NB48"/>
<dbReference type="PANTHER" id="PTHR42751">
    <property type="entry name" value="SODIUM/HYDROGEN EXCHANGER FAMILY/TRKA DOMAIN PROTEIN"/>
    <property type="match status" value="1"/>
</dbReference>
<evidence type="ECO:0000313" key="12">
    <source>
        <dbReference type="Proteomes" id="UP000011910"/>
    </source>
</evidence>
<dbReference type="GO" id="GO:0008324">
    <property type="term" value="F:monoatomic cation transmembrane transporter activity"/>
    <property type="evidence" value="ECO:0007669"/>
    <property type="project" value="InterPro"/>
</dbReference>
<dbReference type="InterPro" id="IPR036291">
    <property type="entry name" value="NAD(P)-bd_dom_sf"/>
</dbReference>
<dbReference type="eggNOG" id="COG0475">
    <property type="taxonomic scope" value="Bacteria"/>
</dbReference>
<dbReference type="Gene3D" id="3.40.50.720">
    <property type="entry name" value="NAD(P)-binding Rossmann-like Domain"/>
    <property type="match status" value="1"/>
</dbReference>
<feature type="transmembrane region" description="Helical" evidence="8">
    <location>
        <begin position="116"/>
        <end position="135"/>
    </location>
</feature>
<keyword evidence="3" id="KW-0813">Transport</keyword>
<dbReference type="InterPro" id="IPR006037">
    <property type="entry name" value="RCK_C"/>
</dbReference>
<keyword evidence="7 8" id="KW-0472">Membrane</keyword>
<dbReference type="SUPFAM" id="SSF51735">
    <property type="entry name" value="NAD(P)-binding Rossmann-fold domains"/>
    <property type="match status" value="1"/>
</dbReference>
<dbReference type="SUPFAM" id="SSF116726">
    <property type="entry name" value="TrkA C-terminal domain-like"/>
    <property type="match status" value="1"/>
</dbReference>
<sequence length="665" mass="73111">MEFPILQDIVIILGLAVLIILIFQKLKMPSILGFLLTGLIAGPHGLSLIRARHEVEMLAEIGVIFLLFVIGIEFSLKGLSTIKKTVFWGGSLQVLGTILATALLTKLMGMDWGQAVFMGFLLSLSSTAIVLKLLQAKGEITAPHGRIAVAILIYQDLIVVPMMLLTPIMAGQTENVSTTLLILLAKVIGVVSLIIAFARYVVPVILNLVVKTRSQELFILTIIVLCFATAWLTSSVGLSLALGAFFAGLIISESDYSHQATANILPFREIFISFFFVSIGMLMDLSFLLAHLPMVLLLSLGVIVLKILVVSLSVLVLRYPPRIVLLTALTLFQVGEFAFLLSTVGLQHGLLADTNYQYFLAISILSMAATPFVIAKGGAITSFLLKRTLSARVRQRLERRSKQETALSGADSLHDHIVIVGYGVNGKNVARAARSAKIPYVIVELNPDTVKAVKNEGEPIIYGDAAQEVILHHAHVHEARVVVVAISDPLATKNIVVHIRQFNPSIYIIVRTRFVSEIEENLRLGANEIIPEEFETSIEIFTRVLNKYLVPNEQIHAFATHVRSQNYEMLRAQHALNGLPEHLTLNLPNVSISVLEVKQGTNKIVGKTVADSELRKNFGITLLAIKRGNHFETQITPAQTVEQDDVLYVFGQQENIAAFSKYLKM</sequence>
<evidence type="ECO:0000256" key="2">
    <source>
        <dbReference type="ARBA" id="ARBA00005551"/>
    </source>
</evidence>
<protein>
    <submittedName>
        <fullName evidence="11">K(+)/H(+) antiporter</fullName>
    </submittedName>
</protein>
<evidence type="ECO:0000256" key="3">
    <source>
        <dbReference type="ARBA" id="ARBA00022448"/>
    </source>
</evidence>
<reference evidence="11 12" key="1">
    <citation type="journal article" date="2013" name="Genome Announc.">
        <title>Draft Genome Sequence of Cesiribacter andamanensis Strain AMV16T, Isolated from a Soil Sample from a Mud Volcano in the Andaman Islands, India.</title>
        <authorList>
            <person name="Shivaji S."/>
            <person name="Ara S."/>
            <person name="Begum Z."/>
            <person name="Srinivas T.N."/>
            <person name="Singh A."/>
            <person name="Kumar Pinnaka A."/>
        </authorList>
    </citation>
    <scope>NUCLEOTIDE SEQUENCE [LARGE SCALE GENOMIC DNA]</scope>
    <source>
        <strain evidence="11 12">AMV16</strain>
    </source>
</reference>
<proteinExistence type="inferred from homology"/>
<evidence type="ECO:0000256" key="1">
    <source>
        <dbReference type="ARBA" id="ARBA00004141"/>
    </source>
</evidence>
<evidence type="ECO:0000256" key="4">
    <source>
        <dbReference type="ARBA" id="ARBA00022538"/>
    </source>
</evidence>
<comment type="subcellular location">
    <subcellularLocation>
        <location evidence="1">Membrane</location>
        <topology evidence="1">Multi-pass membrane protein</topology>
    </subcellularLocation>
</comment>
<dbReference type="InterPro" id="IPR036721">
    <property type="entry name" value="RCK_C_sf"/>
</dbReference>
<dbReference type="EMBL" id="AODQ01000005">
    <property type="protein sequence ID" value="EMR04502.1"/>
    <property type="molecule type" value="Genomic_DNA"/>
</dbReference>
<feature type="domain" description="RCK C-terminal" evidence="10">
    <location>
        <begin position="580"/>
        <end position="665"/>
    </location>
</feature>
<dbReference type="Proteomes" id="UP000011910">
    <property type="component" value="Unassembled WGS sequence"/>
</dbReference>
<evidence type="ECO:0000313" key="11">
    <source>
        <dbReference type="EMBL" id="EMR04502.1"/>
    </source>
</evidence>
<dbReference type="eggNOG" id="COG1226">
    <property type="taxonomic scope" value="Bacteria"/>
</dbReference>
<feature type="transmembrane region" description="Helical" evidence="8">
    <location>
        <begin position="147"/>
        <end position="168"/>
    </location>
</feature>
<dbReference type="GO" id="GO:0016020">
    <property type="term" value="C:membrane"/>
    <property type="evidence" value="ECO:0007669"/>
    <property type="project" value="UniProtKB-SubCell"/>
</dbReference>
<dbReference type="Gene3D" id="1.20.1530.20">
    <property type="match status" value="1"/>
</dbReference>